<dbReference type="AlphaFoldDB" id="A0A3S5A9V1"/>
<sequence length="223" mass="23559">MHIQFAIIHEWIGYPKQDKYIGAIISDDCDTTVSDSPTSKQPTSSLGSSHSSDISKTRPDPFVSSNTSTTTTPSTIGVLSTQPIHSLSTSSRVIVEIGGRLDTGHSILPYLTRDLVGILPSSTRSHADIVDSSLASRLFAPGPAGAGSDSNTSSGGSRTSGPESQGLGFDGFTSISTGSDQVAIYKVNEDLSVCQTADYIKLPSSVRYVKAVIRKVIPVLYHL</sequence>
<dbReference type="Proteomes" id="UP000784294">
    <property type="component" value="Unassembled WGS sequence"/>
</dbReference>
<accession>A0A3S5A9V1</accession>
<feature type="region of interest" description="Disordered" evidence="1">
    <location>
        <begin position="141"/>
        <end position="167"/>
    </location>
</feature>
<keyword evidence="3" id="KW-1185">Reference proteome</keyword>
<protein>
    <submittedName>
        <fullName evidence="2">Uncharacterized protein</fullName>
    </submittedName>
</protein>
<evidence type="ECO:0000256" key="1">
    <source>
        <dbReference type="SAM" id="MobiDB-lite"/>
    </source>
</evidence>
<feature type="region of interest" description="Disordered" evidence="1">
    <location>
        <begin position="31"/>
        <end position="77"/>
    </location>
</feature>
<gene>
    <name evidence="2" type="ORF">PXEA_LOCUS4309</name>
</gene>
<proteinExistence type="predicted"/>
<feature type="compositionally biased region" description="Low complexity" evidence="1">
    <location>
        <begin position="146"/>
        <end position="164"/>
    </location>
</feature>
<evidence type="ECO:0000313" key="3">
    <source>
        <dbReference type="Proteomes" id="UP000784294"/>
    </source>
</evidence>
<dbReference type="EMBL" id="CAAALY010010163">
    <property type="protein sequence ID" value="VEL10869.1"/>
    <property type="molecule type" value="Genomic_DNA"/>
</dbReference>
<name>A0A3S5A9V1_9PLAT</name>
<feature type="compositionally biased region" description="Low complexity" evidence="1">
    <location>
        <begin position="64"/>
        <end position="77"/>
    </location>
</feature>
<organism evidence="2 3">
    <name type="scientific">Protopolystoma xenopodis</name>
    <dbReference type="NCBI Taxonomy" id="117903"/>
    <lineage>
        <taxon>Eukaryota</taxon>
        <taxon>Metazoa</taxon>
        <taxon>Spiralia</taxon>
        <taxon>Lophotrochozoa</taxon>
        <taxon>Platyhelminthes</taxon>
        <taxon>Monogenea</taxon>
        <taxon>Polyopisthocotylea</taxon>
        <taxon>Polystomatidea</taxon>
        <taxon>Polystomatidae</taxon>
        <taxon>Protopolystoma</taxon>
    </lineage>
</organism>
<comment type="caution">
    <text evidence="2">The sequence shown here is derived from an EMBL/GenBank/DDBJ whole genome shotgun (WGS) entry which is preliminary data.</text>
</comment>
<evidence type="ECO:0000313" key="2">
    <source>
        <dbReference type="EMBL" id="VEL10869.1"/>
    </source>
</evidence>
<feature type="compositionally biased region" description="Polar residues" evidence="1">
    <location>
        <begin position="31"/>
        <end position="43"/>
    </location>
</feature>
<reference evidence="2" key="1">
    <citation type="submission" date="2018-11" db="EMBL/GenBank/DDBJ databases">
        <authorList>
            <consortium name="Pathogen Informatics"/>
        </authorList>
    </citation>
    <scope>NUCLEOTIDE SEQUENCE</scope>
</reference>